<dbReference type="AlphaFoldDB" id="A0AAW7R2T1"/>
<feature type="signal peptide" evidence="1">
    <location>
        <begin position="1"/>
        <end position="24"/>
    </location>
</feature>
<evidence type="ECO:0000313" key="3">
    <source>
        <dbReference type="Proteomes" id="UP001169492"/>
    </source>
</evidence>
<comment type="caution">
    <text evidence="2">The sequence shown here is derived from an EMBL/GenBank/DDBJ whole genome shotgun (WGS) entry which is preliminary data.</text>
</comment>
<dbReference type="Proteomes" id="UP001169492">
    <property type="component" value="Unassembled WGS sequence"/>
</dbReference>
<accession>A0AAW7R2T1</accession>
<evidence type="ECO:0000313" key="2">
    <source>
        <dbReference type="EMBL" id="MDN7125282.1"/>
    </source>
</evidence>
<gene>
    <name evidence="2" type="ORF">J6I90_10350</name>
</gene>
<proteinExistence type="predicted"/>
<keyword evidence="1" id="KW-0732">Signal</keyword>
<sequence length="252" mass="28127">MADLKLTKVSTLLACCLLSAPVAADTVFGVYAGGQYWQTDTSGSFGSNSNAQEFDFEDEQQKSYYIAFEHPIPMFPNLKVRHNELVSSGQQTLSQDFNFFGTNFSAGTSAAYQTDLTHTDYTFYYELFDNDLLTFDLGLTAKRVEGEIAVQNQQFAQRSATDGWVPTLYSQLRVGIPATPLTFYGTANAVSIDDSKIEDYDLGIEYRVIENLAIDVNLQLGYRAFAIELDDLDGVYSNLDYKGPYLGLELHF</sequence>
<evidence type="ECO:0000256" key="1">
    <source>
        <dbReference type="SAM" id="SignalP"/>
    </source>
</evidence>
<name>A0AAW7R2T1_9GAMM</name>
<dbReference type="RefSeq" id="WP_301774922.1">
    <property type="nucleotide sequence ID" value="NZ_JAGGJB010000005.1"/>
</dbReference>
<organism evidence="2 3">
    <name type="scientific">Pseudidiomarina terrestris</name>
    <dbReference type="NCBI Taxonomy" id="2820060"/>
    <lineage>
        <taxon>Bacteria</taxon>
        <taxon>Pseudomonadati</taxon>
        <taxon>Pseudomonadota</taxon>
        <taxon>Gammaproteobacteria</taxon>
        <taxon>Alteromonadales</taxon>
        <taxon>Idiomarinaceae</taxon>
        <taxon>Pseudidiomarina</taxon>
    </lineage>
</organism>
<dbReference type="EMBL" id="JAGGJB010000005">
    <property type="protein sequence ID" value="MDN7125282.1"/>
    <property type="molecule type" value="Genomic_DNA"/>
</dbReference>
<feature type="chain" id="PRO_5043779042" evidence="1">
    <location>
        <begin position="25"/>
        <end position="252"/>
    </location>
</feature>
<dbReference type="NCBIfam" id="TIGR04219">
    <property type="entry name" value="OMP_w_GlyGly"/>
    <property type="match status" value="1"/>
</dbReference>
<reference evidence="2 3" key="1">
    <citation type="submission" date="2021-03" db="EMBL/GenBank/DDBJ databases">
        <title>Pseudidiomarina terrestris, a new bacterium isolated from saline soil.</title>
        <authorList>
            <person name="Galisteo C."/>
            <person name="De La Haba R."/>
            <person name="Sanchez-Porro C."/>
            <person name="Ventosa A."/>
        </authorList>
    </citation>
    <scope>NUCLEOTIDE SEQUENCE [LARGE SCALE GENOMIC DNA]</scope>
    <source>
        <strain evidence="2 3">1APP75-32.1</strain>
    </source>
</reference>
<protein>
    <submittedName>
        <fullName evidence="2">TIGR04219 family outer membrane beta-barrel protein</fullName>
    </submittedName>
</protein>
<dbReference type="InterPro" id="IPR026387">
    <property type="entry name" value="OMP_w_GlyGly"/>
</dbReference>